<name>A0A5J4TFK7_9EUKA</name>
<reference evidence="3 4" key="1">
    <citation type="submission" date="2019-03" db="EMBL/GenBank/DDBJ databases">
        <title>Single cell metagenomics reveals metabolic interactions within the superorganism composed of flagellate Streblomastix strix and complex community of Bacteroidetes bacteria on its surface.</title>
        <authorList>
            <person name="Treitli S.C."/>
            <person name="Kolisko M."/>
            <person name="Husnik F."/>
            <person name="Keeling P."/>
            <person name="Hampl V."/>
        </authorList>
    </citation>
    <scope>NUCLEOTIDE SEQUENCE [LARGE SCALE GENOMIC DNA]</scope>
    <source>
        <strain evidence="3">ST1C</strain>
    </source>
</reference>
<evidence type="ECO:0000313" key="4">
    <source>
        <dbReference type="Proteomes" id="UP000324800"/>
    </source>
</evidence>
<keyword evidence="1" id="KW-0175">Coiled coil</keyword>
<proteinExistence type="predicted"/>
<feature type="region of interest" description="Disordered" evidence="2">
    <location>
        <begin position="1"/>
        <end position="86"/>
    </location>
</feature>
<feature type="non-terminal residue" evidence="3">
    <location>
        <position position="163"/>
    </location>
</feature>
<gene>
    <name evidence="3" type="ORF">EZS28_047197</name>
</gene>
<evidence type="ECO:0000313" key="3">
    <source>
        <dbReference type="EMBL" id="KAA6357276.1"/>
    </source>
</evidence>
<protein>
    <submittedName>
        <fullName evidence="3">Uncharacterized protein</fullName>
    </submittedName>
</protein>
<feature type="compositionally biased region" description="Low complexity" evidence="2">
    <location>
        <begin position="10"/>
        <end position="28"/>
    </location>
</feature>
<dbReference type="EMBL" id="SNRW01031670">
    <property type="protein sequence ID" value="KAA6357276.1"/>
    <property type="molecule type" value="Genomic_DNA"/>
</dbReference>
<evidence type="ECO:0000256" key="1">
    <source>
        <dbReference type="SAM" id="Coils"/>
    </source>
</evidence>
<feature type="coiled-coil region" evidence="1">
    <location>
        <begin position="88"/>
        <end position="119"/>
    </location>
</feature>
<dbReference type="AlphaFoldDB" id="A0A5J4TFK7"/>
<comment type="caution">
    <text evidence="3">The sequence shown here is derived from an EMBL/GenBank/DDBJ whole genome shotgun (WGS) entry which is preliminary data.</text>
</comment>
<organism evidence="3 4">
    <name type="scientific">Streblomastix strix</name>
    <dbReference type="NCBI Taxonomy" id="222440"/>
    <lineage>
        <taxon>Eukaryota</taxon>
        <taxon>Metamonada</taxon>
        <taxon>Preaxostyla</taxon>
        <taxon>Oxymonadida</taxon>
        <taxon>Streblomastigidae</taxon>
        <taxon>Streblomastix</taxon>
    </lineage>
</organism>
<sequence length="163" mass="19752">MTNLSPIQYSQSNKNLDNNQSNDNQQEQVKTYANVKYEDDKLQKGRTQGKDKLNYTYDDSPNLRQKQEQDKYLSYTQRKSGQVDMDRLTDLMNERKKIEQHWEEQKKELNKIAKEQSEQTKISPKSYDIFTRRHEKFREVFDILYSQQRKQDGQEDEEQEQQQ</sequence>
<accession>A0A5J4TFK7</accession>
<dbReference type="Proteomes" id="UP000324800">
    <property type="component" value="Unassembled WGS sequence"/>
</dbReference>
<feature type="compositionally biased region" description="Basic and acidic residues" evidence="2">
    <location>
        <begin position="36"/>
        <end position="53"/>
    </location>
</feature>
<evidence type="ECO:0000256" key="2">
    <source>
        <dbReference type="SAM" id="MobiDB-lite"/>
    </source>
</evidence>